<dbReference type="Gene3D" id="1.20.1250.20">
    <property type="entry name" value="MFS general substrate transporter like domains"/>
    <property type="match status" value="1"/>
</dbReference>
<feature type="transmembrane region" description="Helical" evidence="7">
    <location>
        <begin position="352"/>
        <end position="374"/>
    </location>
</feature>
<evidence type="ECO:0000256" key="6">
    <source>
        <dbReference type="SAM" id="MobiDB-lite"/>
    </source>
</evidence>
<organism evidence="9 10">
    <name type="scientific">Fusarium oxysporum</name>
    <name type="common">Fusarium vascular wilt</name>
    <dbReference type="NCBI Taxonomy" id="5507"/>
    <lineage>
        <taxon>Eukaryota</taxon>
        <taxon>Fungi</taxon>
        <taxon>Dikarya</taxon>
        <taxon>Ascomycota</taxon>
        <taxon>Pezizomycotina</taxon>
        <taxon>Sordariomycetes</taxon>
        <taxon>Hypocreomycetidae</taxon>
        <taxon>Hypocreales</taxon>
        <taxon>Nectriaceae</taxon>
        <taxon>Fusarium</taxon>
        <taxon>Fusarium oxysporum species complex</taxon>
    </lineage>
</organism>
<dbReference type="GO" id="GO:0022857">
    <property type="term" value="F:transmembrane transporter activity"/>
    <property type="evidence" value="ECO:0007669"/>
    <property type="project" value="InterPro"/>
</dbReference>
<evidence type="ECO:0000313" key="9">
    <source>
        <dbReference type="EMBL" id="KAF5258332.1"/>
    </source>
</evidence>
<evidence type="ECO:0000256" key="2">
    <source>
        <dbReference type="ARBA" id="ARBA00022692"/>
    </source>
</evidence>
<dbReference type="InterPro" id="IPR011701">
    <property type="entry name" value="MFS"/>
</dbReference>
<feature type="region of interest" description="Disordered" evidence="6">
    <location>
        <begin position="17"/>
        <end position="38"/>
    </location>
</feature>
<comment type="subcellular location">
    <subcellularLocation>
        <location evidence="1">Membrane</location>
        <topology evidence="1">Multi-pass membrane protein</topology>
    </subcellularLocation>
</comment>
<feature type="transmembrane region" description="Helical" evidence="7">
    <location>
        <begin position="386"/>
        <end position="410"/>
    </location>
</feature>
<dbReference type="SUPFAM" id="SSF103473">
    <property type="entry name" value="MFS general substrate transporter"/>
    <property type="match status" value="1"/>
</dbReference>
<feature type="transmembrane region" description="Helical" evidence="7">
    <location>
        <begin position="74"/>
        <end position="94"/>
    </location>
</feature>
<evidence type="ECO:0000313" key="10">
    <source>
        <dbReference type="Proteomes" id="UP000558688"/>
    </source>
</evidence>
<feature type="transmembrane region" description="Helical" evidence="7">
    <location>
        <begin position="46"/>
        <end position="67"/>
    </location>
</feature>
<evidence type="ECO:0000256" key="7">
    <source>
        <dbReference type="SAM" id="Phobius"/>
    </source>
</evidence>
<dbReference type="PROSITE" id="PS50850">
    <property type="entry name" value="MFS"/>
    <property type="match status" value="1"/>
</dbReference>
<keyword evidence="2 7" id="KW-0812">Transmembrane</keyword>
<feature type="transmembrane region" description="Helical" evidence="7">
    <location>
        <begin position="166"/>
        <end position="185"/>
    </location>
</feature>
<dbReference type="InterPro" id="IPR036259">
    <property type="entry name" value="MFS_trans_sf"/>
</dbReference>
<evidence type="ECO:0000256" key="3">
    <source>
        <dbReference type="ARBA" id="ARBA00022989"/>
    </source>
</evidence>
<feature type="transmembrane region" description="Helical" evidence="7">
    <location>
        <begin position="295"/>
        <end position="316"/>
    </location>
</feature>
<dbReference type="AlphaFoldDB" id="A0A8H5A640"/>
<feature type="transmembrane region" description="Helical" evidence="7">
    <location>
        <begin position="262"/>
        <end position="283"/>
    </location>
</feature>
<name>A0A8H5A640_FUSOX</name>
<sequence>MATVTQTDTRLETFELRSSPSPTRNVLDDTEPPHSSKPSTGELLKILSAGFSFFVAGVNDGSIGALVPHIIRDYNVTTAIVSSVYGANFMGWFFGAFSNTHLCQVFDLGSMLTLGAVLQVIAHALRSWKPPFPLFTITFWLASLGQAYQDTHGNTYVSGVKGSHRWLAFIHAMYMAGCLVGPFVATGVASAGSTSRWYLFYTFPLGIGVLNVAFVVYAFWDTLRLKRKQPPTERTLEADESPASRNDDAFSLIKETLKNKNVWLISLFFFFFLGATLTASGWVVEYLVEVRNGDINQMGFVPAGFSGGSLLGRLFLAEPTHRFGVRPMIFAFTILSIGLQVLFWLVPNIIAASIAISLLGFFMGPYFATGISVGSKLFNPRIQSTALAFLFVFAQLGGCLFPIITGLIAASAGVSILQPVLCALLVATSVSWLSNWTVGSCGEDEAQYAALVLNQEEEEEEEGPMTLFTTNELLLAELHPVTQPLSLLRLTVLLLPTLQDLLQHQQARTSTKESPTVLPLRAATITILSSAPGNTHHISLYKPSTTNGMWPHVVGPDVAPASQTLEYDTSGWKAIVDSMASDINDGNSDMYDRQLNLFMVCARMFRCSPISLFLPLFGLSCDAPTSDQTLVDDAPSLWSQTPVRQLTQILTHPVFKTNTLWDSSPLSDLMEPFEIIVKQRATSDYGTRFHVGVPLYLFTAADINNV</sequence>
<feature type="domain" description="Major facilitator superfamily (MFS) profile" evidence="8">
    <location>
        <begin position="45"/>
        <end position="437"/>
    </location>
</feature>
<dbReference type="EMBL" id="JAAFOW010002031">
    <property type="protein sequence ID" value="KAF5258332.1"/>
    <property type="molecule type" value="Genomic_DNA"/>
</dbReference>
<comment type="caution">
    <text evidence="9">The sequence shown here is derived from an EMBL/GenBank/DDBJ whole genome shotgun (WGS) entry which is preliminary data.</text>
</comment>
<proteinExistence type="predicted"/>
<dbReference type="Pfam" id="PF07690">
    <property type="entry name" value="MFS_1"/>
    <property type="match status" value="1"/>
</dbReference>
<accession>A0A8H5A640</accession>
<evidence type="ECO:0000256" key="1">
    <source>
        <dbReference type="ARBA" id="ARBA00004141"/>
    </source>
</evidence>
<dbReference type="PANTHER" id="PTHR23514:SF16">
    <property type="entry name" value="TRANSPORTER, PUTATIVE (AFU_ORTHOLOGUE AFUA_2G17270)-RELATED"/>
    <property type="match status" value="1"/>
</dbReference>
<feature type="transmembrane region" description="Helical" evidence="7">
    <location>
        <begin position="328"/>
        <end position="346"/>
    </location>
</feature>
<dbReference type="InterPro" id="IPR020846">
    <property type="entry name" value="MFS_dom"/>
</dbReference>
<keyword evidence="3 7" id="KW-1133">Transmembrane helix</keyword>
<evidence type="ECO:0000259" key="8">
    <source>
        <dbReference type="PROSITE" id="PS50850"/>
    </source>
</evidence>
<dbReference type="PANTHER" id="PTHR23514">
    <property type="entry name" value="BYPASS OF STOP CODON PROTEIN 6"/>
    <property type="match status" value="1"/>
</dbReference>
<evidence type="ECO:0000256" key="5">
    <source>
        <dbReference type="ARBA" id="ARBA00023180"/>
    </source>
</evidence>
<keyword evidence="5" id="KW-0325">Glycoprotein</keyword>
<feature type="transmembrane region" description="Helical" evidence="7">
    <location>
        <begin position="197"/>
        <end position="220"/>
    </location>
</feature>
<protein>
    <recommendedName>
        <fullName evidence="8">Major facilitator superfamily (MFS) profile domain-containing protein</fullName>
    </recommendedName>
</protein>
<keyword evidence="4 7" id="KW-0472">Membrane</keyword>
<dbReference type="GO" id="GO:0016020">
    <property type="term" value="C:membrane"/>
    <property type="evidence" value="ECO:0007669"/>
    <property type="project" value="UniProtKB-SubCell"/>
</dbReference>
<reference evidence="9" key="1">
    <citation type="submission" date="2020-02" db="EMBL/GenBank/DDBJ databases">
        <title>Identification and distribution of gene clusters putatively required for synthesis of sphingolipid metabolism inhibitors in phylogenetically diverse species of the filamentous fungus Fusarium.</title>
        <authorList>
            <person name="Kim H.-S."/>
            <person name="Busman M."/>
            <person name="Brown D.W."/>
            <person name="Divon H."/>
            <person name="Uhlig S."/>
            <person name="Proctor R.H."/>
        </authorList>
    </citation>
    <scope>NUCLEOTIDE SEQUENCE [LARGE SCALE GENOMIC DNA]</scope>
    <source>
        <strain evidence="9">NRRL 39464</strain>
    </source>
</reference>
<dbReference type="FunFam" id="1.20.1250.20:FF:000286">
    <property type="entry name" value="MFS efflux transporter"/>
    <property type="match status" value="1"/>
</dbReference>
<dbReference type="Proteomes" id="UP000558688">
    <property type="component" value="Unassembled WGS sequence"/>
</dbReference>
<evidence type="ECO:0000256" key="4">
    <source>
        <dbReference type="ARBA" id="ARBA00023136"/>
    </source>
</evidence>
<gene>
    <name evidence="9" type="ORF">FOXYS1_11096</name>
</gene>
<dbReference type="InterPro" id="IPR051788">
    <property type="entry name" value="MFS_Transporter"/>
</dbReference>